<evidence type="ECO:0000313" key="1">
    <source>
        <dbReference type="EMBL" id="JAH56408.1"/>
    </source>
</evidence>
<proteinExistence type="predicted"/>
<protein>
    <submittedName>
        <fullName evidence="1">Uncharacterized protein</fullName>
    </submittedName>
</protein>
<sequence length="19" mass="2225">MGRESLCAWSRIACWDRPS</sequence>
<reference evidence="1" key="1">
    <citation type="submission" date="2014-11" db="EMBL/GenBank/DDBJ databases">
        <authorList>
            <person name="Amaro Gonzalez C."/>
        </authorList>
    </citation>
    <scope>NUCLEOTIDE SEQUENCE</scope>
</reference>
<dbReference type="AlphaFoldDB" id="A0A0E9TUK9"/>
<accession>A0A0E9TUK9</accession>
<reference evidence="1" key="2">
    <citation type="journal article" date="2015" name="Fish Shellfish Immunol.">
        <title>Early steps in the European eel (Anguilla anguilla)-Vibrio vulnificus interaction in the gills: Role of the RtxA13 toxin.</title>
        <authorList>
            <person name="Callol A."/>
            <person name="Pajuelo D."/>
            <person name="Ebbesson L."/>
            <person name="Teles M."/>
            <person name="MacKenzie S."/>
            <person name="Amaro C."/>
        </authorList>
    </citation>
    <scope>NUCLEOTIDE SEQUENCE</scope>
</reference>
<dbReference type="EMBL" id="GBXM01052169">
    <property type="protein sequence ID" value="JAH56408.1"/>
    <property type="molecule type" value="Transcribed_RNA"/>
</dbReference>
<name>A0A0E9TUK9_ANGAN</name>
<organism evidence="1">
    <name type="scientific">Anguilla anguilla</name>
    <name type="common">European freshwater eel</name>
    <name type="synonym">Muraena anguilla</name>
    <dbReference type="NCBI Taxonomy" id="7936"/>
    <lineage>
        <taxon>Eukaryota</taxon>
        <taxon>Metazoa</taxon>
        <taxon>Chordata</taxon>
        <taxon>Craniata</taxon>
        <taxon>Vertebrata</taxon>
        <taxon>Euteleostomi</taxon>
        <taxon>Actinopterygii</taxon>
        <taxon>Neopterygii</taxon>
        <taxon>Teleostei</taxon>
        <taxon>Anguilliformes</taxon>
        <taxon>Anguillidae</taxon>
        <taxon>Anguilla</taxon>
    </lineage>
</organism>